<evidence type="ECO:0000313" key="2">
    <source>
        <dbReference type="Proteomes" id="UP001060085"/>
    </source>
</evidence>
<accession>A0ACC0BXX5</accession>
<sequence length="294" mass="33050">MHRLVKGILSPVLPEDSGMTLKSPPETSNIWSTCQLLIERYKSQGGSSLSSGSGSGSSLGSGLGFHRKGRPPRAHRSRGRGRSRGRSSLSSVIDPSPCSTIPYTNAFPTFVYPFIENWKNVIGDKNCGYWVVADFVFGDEHQWREVCRPMVFELEHTTNMYISLFELPERVYELIRRTQWHNRLAPLDHWLETPDSLIENAFNLCVILIAQLGSTIVLPLHSYSDRQGSYKCMTDDQFPFYTCNGFITVMIESVRGQRVIMKGFSIGTRALSRSTSRVIMSRRTSLDMGVAVGN</sequence>
<gene>
    <name evidence="1" type="ORF">M9H77_08434</name>
</gene>
<dbReference type="Proteomes" id="UP001060085">
    <property type="component" value="Linkage Group LG02"/>
</dbReference>
<evidence type="ECO:0000313" key="1">
    <source>
        <dbReference type="EMBL" id="KAI5677484.1"/>
    </source>
</evidence>
<reference evidence="2" key="1">
    <citation type="journal article" date="2023" name="Nat. Plants">
        <title>Single-cell RNA sequencing provides a high-resolution roadmap for understanding the multicellular compartmentation of specialized metabolism.</title>
        <authorList>
            <person name="Sun S."/>
            <person name="Shen X."/>
            <person name="Li Y."/>
            <person name="Li Y."/>
            <person name="Wang S."/>
            <person name="Li R."/>
            <person name="Zhang H."/>
            <person name="Shen G."/>
            <person name="Guo B."/>
            <person name="Wei J."/>
            <person name="Xu J."/>
            <person name="St-Pierre B."/>
            <person name="Chen S."/>
            <person name="Sun C."/>
        </authorList>
    </citation>
    <scope>NUCLEOTIDE SEQUENCE [LARGE SCALE GENOMIC DNA]</scope>
</reference>
<organism evidence="1 2">
    <name type="scientific">Catharanthus roseus</name>
    <name type="common">Madagascar periwinkle</name>
    <name type="synonym">Vinca rosea</name>
    <dbReference type="NCBI Taxonomy" id="4058"/>
    <lineage>
        <taxon>Eukaryota</taxon>
        <taxon>Viridiplantae</taxon>
        <taxon>Streptophyta</taxon>
        <taxon>Embryophyta</taxon>
        <taxon>Tracheophyta</taxon>
        <taxon>Spermatophyta</taxon>
        <taxon>Magnoliopsida</taxon>
        <taxon>eudicotyledons</taxon>
        <taxon>Gunneridae</taxon>
        <taxon>Pentapetalae</taxon>
        <taxon>asterids</taxon>
        <taxon>lamiids</taxon>
        <taxon>Gentianales</taxon>
        <taxon>Apocynaceae</taxon>
        <taxon>Rauvolfioideae</taxon>
        <taxon>Vinceae</taxon>
        <taxon>Catharanthinae</taxon>
        <taxon>Catharanthus</taxon>
    </lineage>
</organism>
<protein>
    <submittedName>
        <fullName evidence="1">Uncharacterized protein</fullName>
    </submittedName>
</protein>
<name>A0ACC0BXX5_CATRO</name>
<dbReference type="EMBL" id="CM044702">
    <property type="protein sequence ID" value="KAI5677484.1"/>
    <property type="molecule type" value="Genomic_DNA"/>
</dbReference>
<comment type="caution">
    <text evidence="1">The sequence shown here is derived from an EMBL/GenBank/DDBJ whole genome shotgun (WGS) entry which is preliminary data.</text>
</comment>
<proteinExistence type="predicted"/>
<keyword evidence="2" id="KW-1185">Reference proteome</keyword>